<dbReference type="RefSeq" id="WP_133203426.1">
    <property type="nucleotide sequence ID" value="NZ_SMRU01000006.1"/>
</dbReference>
<gene>
    <name evidence="2" type="ORF">E1809_06605</name>
</gene>
<keyword evidence="3" id="KW-1185">Reference proteome</keyword>
<evidence type="ECO:0000313" key="3">
    <source>
        <dbReference type="Proteomes" id="UP000295511"/>
    </source>
</evidence>
<feature type="region of interest" description="Disordered" evidence="1">
    <location>
        <begin position="1"/>
        <end position="90"/>
    </location>
</feature>
<comment type="caution">
    <text evidence="2">The sequence shown here is derived from an EMBL/GenBank/DDBJ whole genome shotgun (WGS) entry which is preliminary data.</text>
</comment>
<accession>A0A4R5KRQ9</accession>
<reference evidence="2 3" key="1">
    <citation type="submission" date="2019-03" db="EMBL/GenBank/DDBJ databases">
        <title>Whole genome sequence of Arthrobacter sp JH1-1.</title>
        <authorList>
            <person name="Trinh H.N."/>
        </authorList>
    </citation>
    <scope>NUCLEOTIDE SEQUENCE [LARGE SCALE GENOMIC DNA]</scope>
    <source>
        <strain evidence="2 3">JH1-1</strain>
    </source>
</reference>
<evidence type="ECO:0000256" key="1">
    <source>
        <dbReference type="SAM" id="MobiDB-lite"/>
    </source>
</evidence>
<proteinExistence type="predicted"/>
<dbReference type="EMBL" id="SMRU01000006">
    <property type="protein sequence ID" value="TDF98441.1"/>
    <property type="molecule type" value="Genomic_DNA"/>
</dbReference>
<organism evidence="2 3">
    <name type="scientific">Arthrobacter terricola</name>
    <dbReference type="NCBI Taxonomy" id="2547396"/>
    <lineage>
        <taxon>Bacteria</taxon>
        <taxon>Bacillati</taxon>
        <taxon>Actinomycetota</taxon>
        <taxon>Actinomycetes</taxon>
        <taxon>Micrococcales</taxon>
        <taxon>Micrococcaceae</taxon>
        <taxon>Arthrobacter</taxon>
    </lineage>
</organism>
<name>A0A4R5KRQ9_9MICC</name>
<dbReference type="Proteomes" id="UP000295511">
    <property type="component" value="Unassembled WGS sequence"/>
</dbReference>
<protein>
    <submittedName>
        <fullName evidence="2">Uncharacterized protein</fullName>
    </submittedName>
</protein>
<evidence type="ECO:0000313" key="2">
    <source>
        <dbReference type="EMBL" id="TDF98441.1"/>
    </source>
</evidence>
<feature type="compositionally biased region" description="Basic and acidic residues" evidence="1">
    <location>
        <begin position="52"/>
        <end position="62"/>
    </location>
</feature>
<dbReference type="AlphaFoldDB" id="A0A4R5KRQ9"/>
<sequence>MMKHGSAGSGRNSQENDNREDSQGVDTDPEQRPEPGVGEIDEVDERRKKHQRENSPARKLDLPDPPDPDNLPINYPVARKLPRPHGIEWP</sequence>